<dbReference type="InterPro" id="IPR036388">
    <property type="entry name" value="WH-like_DNA-bd_sf"/>
</dbReference>
<feature type="domain" description="Transcription regulator PadR N-terminal" evidence="1">
    <location>
        <begin position="16"/>
        <end position="80"/>
    </location>
</feature>
<protein>
    <submittedName>
        <fullName evidence="2">PadR family transcriptional regulator</fullName>
    </submittedName>
</protein>
<dbReference type="Pfam" id="PF03551">
    <property type="entry name" value="PadR"/>
    <property type="match status" value="1"/>
</dbReference>
<dbReference type="OrthoDB" id="7189837at2"/>
<reference evidence="2 3" key="1">
    <citation type="submission" date="2019-06" db="EMBL/GenBank/DDBJ databases">
        <authorList>
            <person name="Lee I."/>
            <person name="Jang G.I."/>
            <person name="Hwang C.Y."/>
        </authorList>
    </citation>
    <scope>NUCLEOTIDE SEQUENCE [LARGE SCALE GENOMIC DNA]</scope>
    <source>
        <strain evidence="2 3">PAMC 28131</strain>
    </source>
</reference>
<dbReference type="Proteomes" id="UP000319897">
    <property type="component" value="Unassembled WGS sequence"/>
</dbReference>
<proteinExistence type="predicted"/>
<keyword evidence="3" id="KW-1185">Reference proteome</keyword>
<evidence type="ECO:0000313" key="3">
    <source>
        <dbReference type="Proteomes" id="UP000319897"/>
    </source>
</evidence>
<dbReference type="InterPro" id="IPR036390">
    <property type="entry name" value="WH_DNA-bd_sf"/>
</dbReference>
<evidence type="ECO:0000259" key="1">
    <source>
        <dbReference type="Pfam" id="PF03551"/>
    </source>
</evidence>
<dbReference type="EMBL" id="VFSU01000016">
    <property type="protein sequence ID" value="TPE62827.1"/>
    <property type="molecule type" value="Genomic_DNA"/>
</dbReference>
<dbReference type="InterPro" id="IPR005149">
    <property type="entry name" value="Tscrpt_reg_PadR_N"/>
</dbReference>
<gene>
    <name evidence="2" type="ORF">FJQ54_04715</name>
</gene>
<dbReference type="Gene3D" id="1.10.10.10">
    <property type="entry name" value="Winged helix-like DNA-binding domain superfamily/Winged helix DNA-binding domain"/>
    <property type="match status" value="1"/>
</dbReference>
<dbReference type="SUPFAM" id="SSF46785">
    <property type="entry name" value="Winged helix' DNA-binding domain"/>
    <property type="match status" value="1"/>
</dbReference>
<evidence type="ECO:0000313" key="2">
    <source>
        <dbReference type="EMBL" id="TPE62827.1"/>
    </source>
</evidence>
<comment type="caution">
    <text evidence="2">The sequence shown here is derived from an EMBL/GenBank/DDBJ whole genome shotgun (WGS) entry which is preliminary data.</text>
</comment>
<organism evidence="2 3">
    <name type="scientific">Sandaracinobacter neustonicus</name>
    <dbReference type="NCBI Taxonomy" id="1715348"/>
    <lineage>
        <taxon>Bacteria</taxon>
        <taxon>Pseudomonadati</taxon>
        <taxon>Pseudomonadota</taxon>
        <taxon>Alphaproteobacteria</taxon>
        <taxon>Sphingomonadales</taxon>
        <taxon>Sphingosinicellaceae</taxon>
        <taxon>Sandaracinobacter</taxon>
    </lineage>
</organism>
<dbReference type="AlphaFoldDB" id="A0A501XRU6"/>
<dbReference type="RefSeq" id="WP_140927266.1">
    <property type="nucleotide sequence ID" value="NZ_VFSU01000016.1"/>
</dbReference>
<accession>A0A501XRU6</accession>
<name>A0A501XRU6_9SPHN</name>
<sequence>MPRRPNISKQTRTALLALLERPQDWRYGYELMVLTGIASGTLYPMLIRLCDQGNLEAQWVPSPHESRPPRHAYRLTPSGIALARTIESDDVRTANHGKGFAI</sequence>